<dbReference type="GO" id="GO:0016740">
    <property type="term" value="F:transferase activity"/>
    <property type="evidence" value="ECO:0007669"/>
    <property type="project" value="UniProtKB-ARBA"/>
</dbReference>
<reference evidence="6 7" key="1">
    <citation type="submission" date="2015-01" db="EMBL/GenBank/DDBJ databases">
        <authorList>
            <person name="MANFREDI Pablo"/>
        </authorList>
    </citation>
    <scope>NUCLEOTIDE SEQUENCE [LARGE SCALE GENOMIC DNA]</scope>
    <source>
        <strain evidence="6 7">Ccy74</strain>
    </source>
</reference>
<comment type="subcellular location">
    <subcellularLocation>
        <location evidence="1">Endomembrane system</location>
        <topology evidence="1">Multi-pass membrane protein</topology>
    </subcellularLocation>
</comment>
<evidence type="ECO:0008006" key="8">
    <source>
        <dbReference type="Google" id="ProtNLM"/>
    </source>
</evidence>
<dbReference type="Proteomes" id="UP000038083">
    <property type="component" value="Unassembled WGS sequence"/>
</dbReference>
<dbReference type="PANTHER" id="PTHR12714:SF24">
    <property type="entry name" value="SLR1182 PROTEIN"/>
    <property type="match status" value="1"/>
</dbReference>
<accession>A0A0B7H7I9</accession>
<feature type="transmembrane region" description="Helical" evidence="5">
    <location>
        <begin position="6"/>
        <end position="26"/>
    </location>
</feature>
<evidence type="ECO:0000256" key="2">
    <source>
        <dbReference type="ARBA" id="ARBA00022692"/>
    </source>
</evidence>
<dbReference type="PANTHER" id="PTHR12714">
    <property type="entry name" value="PROTEIN-S ISOPRENYLCYSTEINE O-METHYLTRANSFERASE"/>
    <property type="match status" value="1"/>
</dbReference>
<dbReference type="EMBL" id="CDOG01000005">
    <property type="protein sequence ID" value="CEN35576.1"/>
    <property type="molecule type" value="Genomic_DNA"/>
</dbReference>
<proteinExistence type="predicted"/>
<feature type="transmembrane region" description="Helical" evidence="5">
    <location>
        <begin position="33"/>
        <end position="53"/>
    </location>
</feature>
<evidence type="ECO:0000313" key="7">
    <source>
        <dbReference type="Proteomes" id="UP000038083"/>
    </source>
</evidence>
<keyword evidence="4 5" id="KW-0472">Membrane</keyword>
<keyword evidence="2 5" id="KW-0812">Transmembrane</keyword>
<dbReference type="Gene3D" id="1.20.120.1630">
    <property type="match status" value="1"/>
</dbReference>
<dbReference type="RefSeq" id="WP_002687308.1">
    <property type="nucleotide sequence ID" value="NZ_BQMH01000002.1"/>
</dbReference>
<organism evidence="6 7">
    <name type="scientific">Capnocytophaga cynodegmi</name>
    <dbReference type="NCBI Taxonomy" id="28189"/>
    <lineage>
        <taxon>Bacteria</taxon>
        <taxon>Pseudomonadati</taxon>
        <taxon>Bacteroidota</taxon>
        <taxon>Flavobacteriia</taxon>
        <taxon>Flavobacteriales</taxon>
        <taxon>Flavobacteriaceae</taxon>
        <taxon>Capnocytophaga</taxon>
    </lineage>
</organism>
<protein>
    <recommendedName>
        <fullName evidence="8">Isoprenylcysteine carboxylmethyltransferase family protein</fullName>
    </recommendedName>
</protein>
<gene>
    <name evidence="6" type="ORF">CCYN74_130071</name>
</gene>
<evidence type="ECO:0000256" key="5">
    <source>
        <dbReference type="SAM" id="Phobius"/>
    </source>
</evidence>
<name>A0A0B7H7I9_9FLAO</name>
<dbReference type="OrthoDB" id="9809773at2"/>
<evidence type="ECO:0000256" key="1">
    <source>
        <dbReference type="ARBA" id="ARBA00004127"/>
    </source>
</evidence>
<dbReference type="InterPro" id="IPR007318">
    <property type="entry name" value="Phopholipid_MeTrfase"/>
</dbReference>
<evidence type="ECO:0000256" key="4">
    <source>
        <dbReference type="ARBA" id="ARBA00023136"/>
    </source>
</evidence>
<evidence type="ECO:0000313" key="6">
    <source>
        <dbReference type="EMBL" id="CEN35576.1"/>
    </source>
</evidence>
<feature type="transmembrane region" description="Helical" evidence="5">
    <location>
        <begin position="87"/>
        <end position="117"/>
    </location>
</feature>
<dbReference type="GeneID" id="69580546"/>
<dbReference type="GO" id="GO:0012505">
    <property type="term" value="C:endomembrane system"/>
    <property type="evidence" value="ECO:0007669"/>
    <property type="project" value="UniProtKB-SubCell"/>
</dbReference>
<dbReference type="Pfam" id="PF04191">
    <property type="entry name" value="PEMT"/>
    <property type="match status" value="1"/>
</dbReference>
<keyword evidence="3 5" id="KW-1133">Transmembrane helix</keyword>
<evidence type="ECO:0000256" key="3">
    <source>
        <dbReference type="ARBA" id="ARBA00022989"/>
    </source>
</evidence>
<sequence>MLQLKIPPVIVLAVFASMIVAIPYIFPFDAFQSMGLCIFFIVLGAMIALSGVLEFRKLSTTVNPTTPEKSSRIVDTGIYRFSRNPMYLGMATVLVGLVFGFGNYFSWLAVVGFVVYITQFQILPEERVLKQIFGKPYEEYLTKVRRWL</sequence>
<dbReference type="AlphaFoldDB" id="A0A0B7H7I9"/>